<dbReference type="InterPro" id="IPR051955">
    <property type="entry name" value="PME_Inhibitor"/>
</dbReference>
<feature type="domain" description="Pectinesterase inhibitor" evidence="6">
    <location>
        <begin position="210"/>
        <end position="341"/>
    </location>
</feature>
<reference evidence="7" key="1">
    <citation type="journal article" date="2021" name="Front. Plant Sci.">
        <title>Chromosome-Scale Genome Assembly for Chinese Sour Jujube and Insights Into Its Genome Evolution and Domestication Signature.</title>
        <authorList>
            <person name="Shen L.-Y."/>
            <person name="Luo H."/>
            <person name="Wang X.-L."/>
            <person name="Wang X.-M."/>
            <person name="Qiu X.-J."/>
            <person name="Liu H."/>
            <person name="Zhou S.-S."/>
            <person name="Jia K.-H."/>
            <person name="Nie S."/>
            <person name="Bao Y.-T."/>
            <person name="Zhang R.-G."/>
            <person name="Yun Q.-Z."/>
            <person name="Chai Y.-H."/>
            <person name="Lu J.-Y."/>
            <person name="Li Y."/>
            <person name="Zhao S.-W."/>
            <person name="Mao J.-F."/>
            <person name="Jia S.-G."/>
            <person name="Mao Y.-M."/>
        </authorList>
    </citation>
    <scope>NUCLEOTIDE SEQUENCE</scope>
    <source>
        <strain evidence="7">AT0</strain>
        <tissue evidence="7">Leaf</tissue>
    </source>
</reference>
<dbReference type="NCBIfam" id="TIGR01614">
    <property type="entry name" value="PME_inhib"/>
    <property type="match status" value="3"/>
</dbReference>
<organism evidence="7 8">
    <name type="scientific">Ziziphus jujuba var. spinosa</name>
    <dbReference type="NCBI Taxonomy" id="714518"/>
    <lineage>
        <taxon>Eukaryota</taxon>
        <taxon>Viridiplantae</taxon>
        <taxon>Streptophyta</taxon>
        <taxon>Embryophyta</taxon>
        <taxon>Tracheophyta</taxon>
        <taxon>Spermatophyta</taxon>
        <taxon>Magnoliopsida</taxon>
        <taxon>eudicotyledons</taxon>
        <taxon>Gunneridae</taxon>
        <taxon>Pentapetalae</taxon>
        <taxon>rosids</taxon>
        <taxon>fabids</taxon>
        <taxon>Rosales</taxon>
        <taxon>Rhamnaceae</taxon>
        <taxon>Paliureae</taxon>
        <taxon>Ziziphus</taxon>
    </lineage>
</organism>
<feature type="domain" description="Pectinesterase inhibitor" evidence="6">
    <location>
        <begin position="24"/>
        <end position="168"/>
    </location>
</feature>
<accession>A0A978VW07</accession>
<feature type="domain" description="Pectinesterase inhibitor" evidence="6">
    <location>
        <begin position="362"/>
        <end position="494"/>
    </location>
</feature>
<evidence type="ECO:0000256" key="4">
    <source>
        <dbReference type="SAM" id="MobiDB-lite"/>
    </source>
</evidence>
<evidence type="ECO:0000313" key="7">
    <source>
        <dbReference type="EMBL" id="KAH7543002.1"/>
    </source>
</evidence>
<dbReference type="InterPro" id="IPR006501">
    <property type="entry name" value="Pectinesterase_inhib_dom"/>
</dbReference>
<dbReference type="EMBL" id="JAEACU010000002">
    <property type="protein sequence ID" value="KAH7543002.1"/>
    <property type="molecule type" value="Genomic_DNA"/>
</dbReference>
<feature type="chain" id="PRO_5037800690" description="Pectinesterase inhibitor domain-containing protein" evidence="5">
    <location>
        <begin position="26"/>
        <end position="502"/>
    </location>
</feature>
<dbReference type="AlphaFoldDB" id="A0A978VW07"/>
<gene>
    <name evidence="7" type="ORF">FEM48_Zijuj02G0136400</name>
</gene>
<evidence type="ECO:0000256" key="5">
    <source>
        <dbReference type="SAM" id="SignalP"/>
    </source>
</evidence>
<evidence type="ECO:0000313" key="8">
    <source>
        <dbReference type="Proteomes" id="UP000813462"/>
    </source>
</evidence>
<keyword evidence="3" id="KW-0175">Coiled coil</keyword>
<dbReference type="OrthoDB" id="1915198at2759"/>
<dbReference type="Gene3D" id="1.20.140.40">
    <property type="entry name" value="Invertase/pectin methylesterase inhibitor family protein"/>
    <property type="match status" value="3"/>
</dbReference>
<feature type="coiled-coil region" evidence="3">
    <location>
        <begin position="391"/>
        <end position="445"/>
    </location>
</feature>
<dbReference type="GO" id="GO:0004857">
    <property type="term" value="F:enzyme inhibitor activity"/>
    <property type="evidence" value="ECO:0007669"/>
    <property type="project" value="InterPro"/>
</dbReference>
<dbReference type="Pfam" id="PF04043">
    <property type="entry name" value="PMEI"/>
    <property type="match status" value="3"/>
</dbReference>
<dbReference type="Proteomes" id="UP000813462">
    <property type="component" value="Unassembled WGS sequence"/>
</dbReference>
<evidence type="ECO:0000256" key="1">
    <source>
        <dbReference type="ARBA" id="ARBA00022729"/>
    </source>
</evidence>
<feature type="region of interest" description="Disordered" evidence="4">
    <location>
        <begin position="178"/>
        <end position="226"/>
    </location>
</feature>
<name>A0A978VW07_ZIZJJ</name>
<comment type="similarity">
    <text evidence="2">Belongs to the PMEI family.</text>
</comment>
<dbReference type="SUPFAM" id="SSF101148">
    <property type="entry name" value="Plant invertase/pectin methylesterase inhibitor"/>
    <property type="match status" value="3"/>
</dbReference>
<comment type="caution">
    <text evidence="7">The sequence shown here is derived from an EMBL/GenBank/DDBJ whole genome shotgun (WGS) entry which is preliminary data.</text>
</comment>
<protein>
    <recommendedName>
        <fullName evidence="6">Pectinesterase inhibitor domain-containing protein</fullName>
    </recommendedName>
</protein>
<feature type="coiled-coil region" evidence="3">
    <location>
        <begin position="231"/>
        <end position="292"/>
    </location>
</feature>
<feature type="compositionally biased region" description="Low complexity" evidence="4">
    <location>
        <begin position="181"/>
        <end position="190"/>
    </location>
</feature>
<keyword evidence="1 5" id="KW-0732">Signal</keyword>
<dbReference type="PANTHER" id="PTHR31080">
    <property type="entry name" value="PECTINESTERASE INHIBITOR-LIKE"/>
    <property type="match status" value="1"/>
</dbReference>
<dbReference type="InterPro" id="IPR035513">
    <property type="entry name" value="Invertase/methylesterase_inhib"/>
</dbReference>
<dbReference type="PANTHER" id="PTHR31080:SF296">
    <property type="entry name" value="OS05G0360900 PROTEIN"/>
    <property type="match status" value="1"/>
</dbReference>
<proteinExistence type="inferred from homology"/>
<feature type="signal peptide" evidence="5">
    <location>
        <begin position="1"/>
        <end position="25"/>
    </location>
</feature>
<dbReference type="SMART" id="SM00856">
    <property type="entry name" value="PMEI"/>
    <property type="match status" value="3"/>
</dbReference>
<evidence type="ECO:0000259" key="6">
    <source>
        <dbReference type="SMART" id="SM00856"/>
    </source>
</evidence>
<dbReference type="CDD" id="cd15801">
    <property type="entry name" value="PMEI-like_1"/>
    <property type="match status" value="1"/>
</dbReference>
<evidence type="ECO:0000256" key="2">
    <source>
        <dbReference type="ARBA" id="ARBA00038471"/>
    </source>
</evidence>
<evidence type="ECO:0000256" key="3">
    <source>
        <dbReference type="SAM" id="Coils"/>
    </source>
</evidence>
<sequence>MKLISSFSIPILLFLFLAKFQETNAKGLISKACESSIHKDLCKATLKADPSCKRASMDALANIALKAALENGTAMQNEIETLLKSRSGTTLESALKDCKENFKNAVSQLKNSKQAIENKRYNDVNTWVTAAMNDAESCDEGFKDADKQSPIYKMNTVFGQLCSNVLAITNKAAAATTDSSAQGGQAAQGAQGVGGQGAQVGQDYTKQGKSAGSIGKGSNVRAPDLKGPVTLEHARIALKAALEGAEKASNEIVELHSTRAGTSFESALKDCKENYKNVLSQLKRSLEALENQRYNDVNAWVTAAMNDAESCEDGFKDEGKDSLTISISIDLGKLCSSVLAITNKLAASKADSDYTSQAGKVHHETVVTGSTVKQHPPSHGSLTDYQAKTALKAALDSANQVQKEINQLAASKAGTSLENVLKDCKENYDDAVSQLTNSNEALANKRYKDVSAWVTAALNDAESCEEGFKDEEKESPVVKLSNSFTDLCSNVLAITNKLAASV</sequence>